<name>A0A0W8F482_9ZZZZ</name>
<dbReference type="EMBL" id="LNQE01001550">
    <property type="protein sequence ID" value="KUG15550.1"/>
    <property type="molecule type" value="Genomic_DNA"/>
</dbReference>
<protein>
    <submittedName>
        <fullName evidence="1">Uncharacterized protein</fullName>
    </submittedName>
</protein>
<evidence type="ECO:0000313" key="1">
    <source>
        <dbReference type="EMBL" id="KUG15550.1"/>
    </source>
</evidence>
<gene>
    <name evidence="1" type="ORF">ASZ90_014795</name>
</gene>
<sequence length="100" mass="10869">MMTREISWDEKRYRATVGCADGTVSVHSHCASCVHCRGVRIGQKLYPAPQESVLRSFSGSGSSDEALMAAAMQFNSLVKDGTAIDCDDDAGTGFTSRYRR</sequence>
<accession>A0A0W8F482</accession>
<comment type="caution">
    <text evidence="1">The sequence shown here is derived from an EMBL/GenBank/DDBJ whole genome shotgun (WGS) entry which is preliminary data.</text>
</comment>
<dbReference type="AlphaFoldDB" id="A0A0W8F482"/>
<reference evidence="1" key="1">
    <citation type="journal article" date="2015" name="Proc. Natl. Acad. Sci. U.S.A.">
        <title>Networks of energetic and metabolic interactions define dynamics in microbial communities.</title>
        <authorList>
            <person name="Embree M."/>
            <person name="Liu J.K."/>
            <person name="Al-Bassam M.M."/>
            <person name="Zengler K."/>
        </authorList>
    </citation>
    <scope>NUCLEOTIDE SEQUENCE</scope>
</reference>
<organism evidence="1">
    <name type="scientific">hydrocarbon metagenome</name>
    <dbReference type="NCBI Taxonomy" id="938273"/>
    <lineage>
        <taxon>unclassified sequences</taxon>
        <taxon>metagenomes</taxon>
        <taxon>ecological metagenomes</taxon>
    </lineage>
</organism>
<proteinExistence type="predicted"/>